<evidence type="ECO:0000256" key="1">
    <source>
        <dbReference type="ARBA" id="ARBA00010871"/>
    </source>
</evidence>
<dbReference type="PROSITE" id="PS50975">
    <property type="entry name" value="ATP_GRASP"/>
    <property type="match status" value="1"/>
</dbReference>
<evidence type="ECO:0000256" key="4">
    <source>
        <dbReference type="PROSITE-ProRule" id="PRU00409"/>
    </source>
</evidence>
<keyword evidence="4" id="KW-0547">Nucleotide-binding</keyword>
<name>A0A0G1D560_9BACT</name>
<dbReference type="EMBL" id="LCDO01000003">
    <property type="protein sequence ID" value="KKS57153.1"/>
    <property type="molecule type" value="Genomic_DNA"/>
</dbReference>
<gene>
    <name evidence="6" type="ORF">UV20_C0003G0095</name>
</gene>
<dbReference type="InterPro" id="IPR016185">
    <property type="entry name" value="PreATP-grasp_dom_sf"/>
</dbReference>
<dbReference type="GO" id="GO:0046872">
    <property type="term" value="F:metal ion binding"/>
    <property type="evidence" value="ECO:0007669"/>
    <property type="project" value="InterPro"/>
</dbReference>
<dbReference type="PANTHER" id="PTHR23132:SF23">
    <property type="entry name" value="D-ALANINE--D-ALANINE LIGASE B"/>
    <property type="match status" value="1"/>
</dbReference>
<dbReference type="Proteomes" id="UP000034837">
    <property type="component" value="Unassembled WGS sequence"/>
</dbReference>
<evidence type="ECO:0000259" key="5">
    <source>
        <dbReference type="PROSITE" id="PS50975"/>
    </source>
</evidence>
<comment type="caution">
    <text evidence="6">The sequence shown here is derived from an EMBL/GenBank/DDBJ whole genome shotgun (WGS) entry which is preliminary data.</text>
</comment>
<dbReference type="InterPro" id="IPR013815">
    <property type="entry name" value="ATP_grasp_subdomain_1"/>
</dbReference>
<protein>
    <submittedName>
        <fullName evidence="6">D-alanine-D-alanine ligase-like protein</fullName>
    </submittedName>
</protein>
<dbReference type="GO" id="GO:0005524">
    <property type="term" value="F:ATP binding"/>
    <property type="evidence" value="ECO:0007669"/>
    <property type="project" value="UniProtKB-UniRule"/>
</dbReference>
<evidence type="ECO:0000256" key="2">
    <source>
        <dbReference type="ARBA" id="ARBA00022598"/>
    </source>
</evidence>
<dbReference type="AlphaFoldDB" id="A0A0G1D560"/>
<reference evidence="6 7" key="1">
    <citation type="journal article" date="2015" name="Nature">
        <title>rRNA introns, odd ribosomes, and small enigmatic genomes across a large radiation of phyla.</title>
        <authorList>
            <person name="Brown C.T."/>
            <person name="Hug L.A."/>
            <person name="Thomas B.C."/>
            <person name="Sharon I."/>
            <person name="Castelle C.J."/>
            <person name="Singh A."/>
            <person name="Wilkins M.J."/>
            <person name="Williams K.H."/>
            <person name="Banfield J.F."/>
        </authorList>
    </citation>
    <scope>NUCLEOTIDE SEQUENCE [LARGE SCALE GENOMIC DNA]</scope>
</reference>
<dbReference type="InterPro" id="IPR011095">
    <property type="entry name" value="Dala_Dala_lig_C"/>
</dbReference>
<evidence type="ECO:0000313" key="7">
    <source>
        <dbReference type="Proteomes" id="UP000034837"/>
    </source>
</evidence>
<keyword evidence="2 6" id="KW-0436">Ligase</keyword>
<sequence>METKKLNLAFVYNVRHKKPCLADEQAVAEAEFDEPVTINGIAHSLRKLGHEVYRIEANEEAYLKLKNLKNKLDLVFNVAEGLQNHDREAQIPAMLENLNIPYVGSKPLTQALCLNKAYTKKVLAYHQITTPRFQMFYNPNEKLSRKMRFPLIVKPVSEGSSKGITNDCLVNNQMELYKKIGELIEKFNQPALVEEFLNGREFTVSLIGNDPVEVLPPVEILFDHLPNNLAPMDSYEVKWIIDNPESQIQTISCPAQLDYKKFLQIKKLCLRTKQALDILDWCRIDVRMDSEGCPHVLEINQIPGIIPDPKENSRFPLAARTAGYTYEEMIHKIIKAACDRHNIPLSPALEPAPEKATNWLVKTFSGQKAFKPI</sequence>
<dbReference type="InterPro" id="IPR011761">
    <property type="entry name" value="ATP-grasp"/>
</dbReference>
<organism evidence="6 7">
    <name type="scientific">Candidatus Magasanikbacteria bacterium GW2011_GWA2_42_32</name>
    <dbReference type="NCBI Taxonomy" id="1619039"/>
    <lineage>
        <taxon>Bacteria</taxon>
        <taxon>Candidatus Magasanikiibacteriota</taxon>
    </lineage>
</organism>
<dbReference type="GO" id="GO:0071555">
    <property type="term" value="P:cell wall organization"/>
    <property type="evidence" value="ECO:0007669"/>
    <property type="project" value="UniProtKB-KW"/>
</dbReference>
<dbReference type="Gene3D" id="3.40.50.20">
    <property type="match status" value="1"/>
</dbReference>
<dbReference type="Pfam" id="PF07478">
    <property type="entry name" value="Dala_Dala_lig_C"/>
    <property type="match status" value="1"/>
</dbReference>
<comment type="similarity">
    <text evidence="1">Belongs to the D-alanine--D-alanine ligase family.</text>
</comment>
<keyword evidence="4" id="KW-0067">ATP-binding</keyword>
<proteinExistence type="inferred from homology"/>
<dbReference type="Gene3D" id="3.30.470.20">
    <property type="entry name" value="ATP-grasp fold, B domain"/>
    <property type="match status" value="1"/>
</dbReference>
<accession>A0A0G1D560</accession>
<dbReference type="SUPFAM" id="SSF56059">
    <property type="entry name" value="Glutathione synthetase ATP-binding domain-like"/>
    <property type="match status" value="1"/>
</dbReference>
<evidence type="ECO:0000313" key="6">
    <source>
        <dbReference type="EMBL" id="KKS57153.1"/>
    </source>
</evidence>
<feature type="domain" description="ATP-grasp" evidence="5">
    <location>
        <begin position="120"/>
        <end position="335"/>
    </location>
</feature>
<dbReference type="Gene3D" id="3.30.1490.20">
    <property type="entry name" value="ATP-grasp fold, A domain"/>
    <property type="match status" value="1"/>
</dbReference>
<keyword evidence="3" id="KW-0961">Cell wall biogenesis/degradation</keyword>
<dbReference type="SUPFAM" id="SSF52440">
    <property type="entry name" value="PreATP-grasp domain"/>
    <property type="match status" value="1"/>
</dbReference>
<evidence type="ECO:0000256" key="3">
    <source>
        <dbReference type="ARBA" id="ARBA00023316"/>
    </source>
</evidence>
<dbReference type="GO" id="GO:0008716">
    <property type="term" value="F:D-alanine-D-alanine ligase activity"/>
    <property type="evidence" value="ECO:0007669"/>
    <property type="project" value="InterPro"/>
</dbReference>
<dbReference type="PANTHER" id="PTHR23132">
    <property type="entry name" value="D-ALANINE--D-ALANINE LIGASE"/>
    <property type="match status" value="1"/>
</dbReference>